<dbReference type="Proteomes" id="UP001151760">
    <property type="component" value="Unassembled WGS sequence"/>
</dbReference>
<accession>A0ABQ5GMI9</accession>
<dbReference type="InterPro" id="IPR043128">
    <property type="entry name" value="Rev_trsase/Diguanyl_cyclase"/>
</dbReference>
<protein>
    <recommendedName>
        <fullName evidence="1">Reverse transcriptase domain-containing protein</fullName>
    </recommendedName>
</protein>
<gene>
    <name evidence="2" type="ORF">Tco_1043385</name>
</gene>
<proteinExistence type="predicted"/>
<dbReference type="Gene3D" id="3.10.10.10">
    <property type="entry name" value="HIV Type 1 Reverse Transcriptase, subunit A, domain 1"/>
    <property type="match status" value="1"/>
</dbReference>
<dbReference type="CDD" id="cd01647">
    <property type="entry name" value="RT_LTR"/>
    <property type="match status" value="1"/>
</dbReference>
<dbReference type="PANTHER" id="PTHR24559:SF444">
    <property type="entry name" value="REVERSE TRANSCRIPTASE DOMAIN-CONTAINING PROTEIN"/>
    <property type="match status" value="1"/>
</dbReference>
<evidence type="ECO:0000259" key="1">
    <source>
        <dbReference type="Pfam" id="PF00078"/>
    </source>
</evidence>
<dbReference type="Gene3D" id="3.30.70.270">
    <property type="match status" value="1"/>
</dbReference>
<comment type="caution">
    <text evidence="2">The sequence shown here is derived from an EMBL/GenBank/DDBJ whole genome shotgun (WGS) entry which is preliminary data.</text>
</comment>
<evidence type="ECO:0000313" key="2">
    <source>
        <dbReference type="EMBL" id="GJT76660.1"/>
    </source>
</evidence>
<organism evidence="2 3">
    <name type="scientific">Tanacetum coccineum</name>
    <dbReference type="NCBI Taxonomy" id="301880"/>
    <lineage>
        <taxon>Eukaryota</taxon>
        <taxon>Viridiplantae</taxon>
        <taxon>Streptophyta</taxon>
        <taxon>Embryophyta</taxon>
        <taxon>Tracheophyta</taxon>
        <taxon>Spermatophyta</taxon>
        <taxon>Magnoliopsida</taxon>
        <taxon>eudicotyledons</taxon>
        <taxon>Gunneridae</taxon>
        <taxon>Pentapetalae</taxon>
        <taxon>asterids</taxon>
        <taxon>campanulids</taxon>
        <taxon>Asterales</taxon>
        <taxon>Asteraceae</taxon>
        <taxon>Asteroideae</taxon>
        <taxon>Anthemideae</taxon>
        <taxon>Anthemidinae</taxon>
        <taxon>Tanacetum</taxon>
    </lineage>
</organism>
<dbReference type="PANTHER" id="PTHR24559">
    <property type="entry name" value="TRANSPOSON TY3-I GAG-POL POLYPROTEIN"/>
    <property type="match status" value="1"/>
</dbReference>
<name>A0ABQ5GMI9_9ASTR</name>
<dbReference type="Pfam" id="PF00078">
    <property type="entry name" value="RVT_1"/>
    <property type="match status" value="1"/>
</dbReference>
<dbReference type="EMBL" id="BQNB010018644">
    <property type="protein sequence ID" value="GJT76660.1"/>
    <property type="molecule type" value="Genomic_DNA"/>
</dbReference>
<reference evidence="2" key="1">
    <citation type="journal article" date="2022" name="Int. J. Mol. Sci.">
        <title>Draft Genome of Tanacetum Coccineum: Genomic Comparison of Closely Related Tanacetum-Family Plants.</title>
        <authorList>
            <person name="Yamashiro T."/>
            <person name="Shiraishi A."/>
            <person name="Nakayama K."/>
            <person name="Satake H."/>
        </authorList>
    </citation>
    <scope>NUCLEOTIDE SEQUENCE</scope>
</reference>
<dbReference type="SUPFAM" id="SSF56672">
    <property type="entry name" value="DNA/RNA polymerases"/>
    <property type="match status" value="1"/>
</dbReference>
<dbReference type="InterPro" id="IPR053134">
    <property type="entry name" value="RNA-dir_DNA_polymerase"/>
</dbReference>
<sequence length="324" mass="37645">MEVLNFVIVRSNSPHNLLLGRTAMQKMGIVVSTIHRAIKFYTPRGISTVFLTYEPKKIEEREKKLRVASLEIVKGILSCVDAEERIVVNEKYLDQTIVIGKQLPANFKKKLQDLLRSNVNVFSWTYTDMTGIMRTIMVGEKPFNTAYSLNEYNHIKPIKQKKRGLAPEQNEAICKEVEKLTKANILREVKYQTWVSNPIIVKKDDGRWKLCVDFTYINKACPKDCYPLPETDQKVESFSAFGLKCFLDAYKGYHQIQMAKGDEEKTSFFTRKRVFCYRRMPFGLKNTRATYQRLINKVFSNEIGWNLKVHVDDMIIKVTSRKAC</sequence>
<dbReference type="InterPro" id="IPR043502">
    <property type="entry name" value="DNA/RNA_pol_sf"/>
</dbReference>
<feature type="domain" description="Reverse transcriptase" evidence="1">
    <location>
        <begin position="201"/>
        <end position="322"/>
    </location>
</feature>
<dbReference type="InterPro" id="IPR000477">
    <property type="entry name" value="RT_dom"/>
</dbReference>
<evidence type="ECO:0000313" key="3">
    <source>
        <dbReference type="Proteomes" id="UP001151760"/>
    </source>
</evidence>
<keyword evidence="3" id="KW-1185">Reference proteome</keyword>
<reference evidence="2" key="2">
    <citation type="submission" date="2022-01" db="EMBL/GenBank/DDBJ databases">
        <authorList>
            <person name="Yamashiro T."/>
            <person name="Shiraishi A."/>
            <person name="Satake H."/>
            <person name="Nakayama K."/>
        </authorList>
    </citation>
    <scope>NUCLEOTIDE SEQUENCE</scope>
</reference>